<organism evidence="13 14">
    <name type="scientific">Novosphingobium fuchskuhlense</name>
    <dbReference type="NCBI Taxonomy" id="1117702"/>
    <lineage>
        <taxon>Bacteria</taxon>
        <taxon>Pseudomonadati</taxon>
        <taxon>Pseudomonadota</taxon>
        <taxon>Alphaproteobacteria</taxon>
        <taxon>Sphingomonadales</taxon>
        <taxon>Sphingomonadaceae</taxon>
        <taxon>Novosphingobium</taxon>
    </lineage>
</organism>
<keyword evidence="9" id="KW-0378">Hydrolase</keyword>
<evidence type="ECO:0000313" key="13">
    <source>
        <dbReference type="EMBL" id="KUR71771.1"/>
    </source>
</evidence>
<gene>
    <name evidence="13" type="ORF">AQZ52_09270</name>
</gene>
<dbReference type="Pfam" id="PF06750">
    <property type="entry name" value="A24_N_bact"/>
    <property type="match status" value="1"/>
</dbReference>
<evidence type="ECO:0000256" key="1">
    <source>
        <dbReference type="ARBA" id="ARBA00004429"/>
    </source>
</evidence>
<keyword evidence="9" id="KW-0645">Protease</keyword>
<proteinExistence type="inferred from homology"/>
<comment type="catalytic activity">
    <reaction evidence="9">
        <text>Typically cleaves a -Gly-|-Phe- bond to release an N-terminal, basic peptide of 5-8 residues from type IV prepilin, and then N-methylates the new N-terminal amino group, the methyl donor being S-adenosyl-L-methionine.</text>
        <dbReference type="EC" id="3.4.23.43"/>
    </reaction>
</comment>
<feature type="transmembrane region" description="Helical" evidence="10">
    <location>
        <begin position="84"/>
        <end position="112"/>
    </location>
</feature>
<comment type="similarity">
    <text evidence="2 8">Belongs to the peptidase A24 family.</text>
</comment>
<evidence type="ECO:0000256" key="5">
    <source>
        <dbReference type="ARBA" id="ARBA00022692"/>
    </source>
</evidence>
<dbReference type="InterPro" id="IPR010627">
    <property type="entry name" value="Prepilin_pept_A24_N"/>
</dbReference>
<reference evidence="13 14" key="1">
    <citation type="submission" date="2015-10" db="EMBL/GenBank/DDBJ databases">
        <title>Draft genome sequence of Novosphingobium fuchskuhlense DSM 25065 isolated from a surface water sample of the southwest basin of Lake Grosse Fuchskuhle.</title>
        <authorList>
            <person name="Ruckert C."/>
            <person name="Winkler A."/>
            <person name="Glaeser J."/>
            <person name="Grossart H.-P."/>
            <person name="Kalinowski J."/>
            <person name="Glaeser S."/>
        </authorList>
    </citation>
    <scope>NUCLEOTIDE SEQUENCE [LARGE SCALE GENOMIC DNA]</scope>
    <source>
        <strain evidence="13 14">FNE08-7</strain>
    </source>
</reference>
<dbReference type="RefSeq" id="WP_067908806.1">
    <property type="nucleotide sequence ID" value="NZ_KQ954244.1"/>
</dbReference>
<evidence type="ECO:0000259" key="11">
    <source>
        <dbReference type="Pfam" id="PF01478"/>
    </source>
</evidence>
<evidence type="ECO:0000256" key="3">
    <source>
        <dbReference type="ARBA" id="ARBA00022475"/>
    </source>
</evidence>
<dbReference type="OrthoDB" id="9789291at2"/>
<keyword evidence="9" id="KW-0511">Multifunctional enzyme</keyword>
<keyword evidence="9" id="KW-0808">Transferase</keyword>
<dbReference type="STRING" id="1117702.AQZ52_09270"/>
<protein>
    <recommendedName>
        <fullName evidence="9">Prepilin leader peptidase/N-methyltransferase</fullName>
        <ecNumber evidence="9">2.1.1.-</ecNumber>
        <ecNumber evidence="9">3.4.23.43</ecNumber>
    </recommendedName>
</protein>
<evidence type="ECO:0000256" key="8">
    <source>
        <dbReference type="RuleBase" id="RU003793"/>
    </source>
</evidence>
<feature type="domain" description="Prepilin peptidase A24 N-terminal" evidence="12">
    <location>
        <begin position="11"/>
        <end position="91"/>
    </location>
</feature>
<keyword evidence="14" id="KW-1185">Reference proteome</keyword>
<keyword evidence="9" id="KW-0489">Methyltransferase</keyword>
<sequence length="249" mass="26528">MTIVLVLGAMVLGAVVGSFMGLVLVRLPDGRPLVMDRSACDTCDKELEPVELIPVVSWVIQGGKCRECGSAIDRWQLAAEVGGALIGAIAVLLSYFPVWAMLLGWQLLLLAMLDLRHMWLPRQLSALLGASGALFALVMGYWAEDVMILVQSIVGGVFGFAVLWLLGQGYLAWRGQEGMGGGDPPLMGAIGLWLGPLGVIHTLLLASLGGLAVAAVLWRAGRDVRPDTMLPLGTLLAVAAWPVFLWQGF</sequence>
<evidence type="ECO:0000256" key="6">
    <source>
        <dbReference type="ARBA" id="ARBA00022989"/>
    </source>
</evidence>
<dbReference type="Pfam" id="PF01478">
    <property type="entry name" value="Peptidase_A24"/>
    <property type="match status" value="1"/>
</dbReference>
<feature type="transmembrane region" description="Helical" evidence="10">
    <location>
        <begin position="149"/>
        <end position="173"/>
    </location>
</feature>
<dbReference type="PANTHER" id="PTHR30487:SF0">
    <property type="entry name" value="PREPILIN LEADER PEPTIDASE_N-METHYLTRANSFERASE-RELATED"/>
    <property type="match status" value="1"/>
</dbReference>
<dbReference type="EC" id="2.1.1.-" evidence="9"/>
<keyword evidence="4" id="KW-0997">Cell inner membrane</keyword>
<dbReference type="GO" id="GO:0006465">
    <property type="term" value="P:signal peptide processing"/>
    <property type="evidence" value="ECO:0007669"/>
    <property type="project" value="TreeGrafter"/>
</dbReference>
<feature type="transmembrane region" description="Helical" evidence="10">
    <location>
        <begin position="230"/>
        <end position="248"/>
    </location>
</feature>
<dbReference type="PANTHER" id="PTHR30487">
    <property type="entry name" value="TYPE 4 PREPILIN-LIKE PROTEINS LEADER PEPTIDE-PROCESSING ENZYME"/>
    <property type="match status" value="1"/>
</dbReference>
<dbReference type="PRINTS" id="PR00864">
    <property type="entry name" value="PREPILNPTASE"/>
</dbReference>
<evidence type="ECO:0000313" key="14">
    <source>
        <dbReference type="Proteomes" id="UP000058012"/>
    </source>
</evidence>
<dbReference type="Gene3D" id="1.20.120.1220">
    <property type="match status" value="1"/>
</dbReference>
<dbReference type="GO" id="GO:0004190">
    <property type="term" value="F:aspartic-type endopeptidase activity"/>
    <property type="evidence" value="ECO:0007669"/>
    <property type="project" value="UniProtKB-EC"/>
</dbReference>
<dbReference type="InterPro" id="IPR050882">
    <property type="entry name" value="Prepilin_peptidase/N-MTase"/>
</dbReference>
<accession>A0A117UVR6</accession>
<name>A0A117UVR6_9SPHN</name>
<dbReference type="GO" id="GO:0008168">
    <property type="term" value="F:methyltransferase activity"/>
    <property type="evidence" value="ECO:0007669"/>
    <property type="project" value="UniProtKB-KW"/>
</dbReference>
<keyword evidence="3" id="KW-1003">Cell membrane</keyword>
<dbReference type="Proteomes" id="UP000058012">
    <property type="component" value="Unassembled WGS sequence"/>
</dbReference>
<feature type="domain" description="Prepilin type IV endopeptidase peptidase" evidence="11">
    <location>
        <begin position="102"/>
        <end position="214"/>
    </location>
</feature>
<feature type="transmembrane region" description="Helical" evidence="10">
    <location>
        <begin position="124"/>
        <end position="142"/>
    </location>
</feature>
<dbReference type="AlphaFoldDB" id="A0A117UVR6"/>
<comment type="function">
    <text evidence="9">Plays an essential role in type IV pili and type II pseudopili formation by proteolytically removing the leader sequence from substrate proteins and subsequently monomethylating the alpha-amino group of the newly exposed N-terminal phenylalanine.</text>
</comment>
<dbReference type="EC" id="3.4.23.43" evidence="9"/>
<keyword evidence="7 10" id="KW-0472">Membrane</keyword>
<evidence type="ECO:0000259" key="12">
    <source>
        <dbReference type="Pfam" id="PF06750"/>
    </source>
</evidence>
<comment type="subcellular location">
    <subcellularLocation>
        <location evidence="1">Cell inner membrane</location>
        <topology evidence="1">Multi-pass membrane protein</topology>
    </subcellularLocation>
    <subcellularLocation>
        <location evidence="9">Cell membrane</location>
        <topology evidence="9">Multi-pass membrane protein</topology>
    </subcellularLocation>
</comment>
<feature type="transmembrane region" description="Helical" evidence="10">
    <location>
        <begin position="6"/>
        <end position="27"/>
    </location>
</feature>
<evidence type="ECO:0000256" key="10">
    <source>
        <dbReference type="SAM" id="Phobius"/>
    </source>
</evidence>
<comment type="caution">
    <text evidence="13">The sequence shown here is derived from an EMBL/GenBank/DDBJ whole genome shotgun (WGS) entry which is preliminary data.</text>
</comment>
<keyword evidence="6 10" id="KW-1133">Transmembrane helix</keyword>
<dbReference type="GO" id="GO:0032259">
    <property type="term" value="P:methylation"/>
    <property type="evidence" value="ECO:0007669"/>
    <property type="project" value="UniProtKB-KW"/>
</dbReference>
<dbReference type="GO" id="GO:0005886">
    <property type="term" value="C:plasma membrane"/>
    <property type="evidence" value="ECO:0007669"/>
    <property type="project" value="UniProtKB-SubCell"/>
</dbReference>
<dbReference type="InterPro" id="IPR014032">
    <property type="entry name" value="Peptidase_A24A_bac"/>
</dbReference>
<dbReference type="InterPro" id="IPR000045">
    <property type="entry name" value="Prepilin_IV_endopep_pep"/>
</dbReference>
<evidence type="ECO:0000256" key="4">
    <source>
        <dbReference type="ARBA" id="ARBA00022519"/>
    </source>
</evidence>
<feature type="transmembrane region" description="Helical" evidence="10">
    <location>
        <begin position="193"/>
        <end position="218"/>
    </location>
</feature>
<evidence type="ECO:0000256" key="2">
    <source>
        <dbReference type="ARBA" id="ARBA00005801"/>
    </source>
</evidence>
<evidence type="ECO:0000256" key="7">
    <source>
        <dbReference type="ARBA" id="ARBA00023136"/>
    </source>
</evidence>
<dbReference type="EMBL" id="LLZS01000006">
    <property type="protein sequence ID" value="KUR71771.1"/>
    <property type="molecule type" value="Genomic_DNA"/>
</dbReference>
<keyword evidence="5 9" id="KW-0812">Transmembrane</keyword>
<evidence type="ECO:0000256" key="9">
    <source>
        <dbReference type="RuleBase" id="RU003794"/>
    </source>
</evidence>